<dbReference type="AlphaFoldDB" id="A0A1C7ME73"/>
<dbReference type="OrthoDB" id="79252at2759"/>
<feature type="region of interest" description="Disordered" evidence="1">
    <location>
        <begin position="214"/>
        <end position="235"/>
    </location>
</feature>
<feature type="region of interest" description="Disordered" evidence="1">
    <location>
        <begin position="326"/>
        <end position="382"/>
    </location>
</feature>
<gene>
    <name evidence="2" type="ORF">A0H81_05809</name>
</gene>
<feature type="compositionally biased region" description="Basic and acidic residues" evidence="1">
    <location>
        <begin position="429"/>
        <end position="439"/>
    </location>
</feature>
<feature type="compositionally biased region" description="Basic and acidic residues" evidence="1">
    <location>
        <begin position="214"/>
        <end position="229"/>
    </location>
</feature>
<proteinExistence type="predicted"/>
<organism evidence="2 3">
    <name type="scientific">Grifola frondosa</name>
    <name type="common">Maitake</name>
    <name type="synonym">Polyporus frondosus</name>
    <dbReference type="NCBI Taxonomy" id="5627"/>
    <lineage>
        <taxon>Eukaryota</taxon>
        <taxon>Fungi</taxon>
        <taxon>Dikarya</taxon>
        <taxon>Basidiomycota</taxon>
        <taxon>Agaricomycotina</taxon>
        <taxon>Agaricomycetes</taxon>
        <taxon>Polyporales</taxon>
        <taxon>Grifolaceae</taxon>
        <taxon>Grifola</taxon>
    </lineage>
</organism>
<keyword evidence="3" id="KW-1185">Reference proteome</keyword>
<feature type="region of interest" description="Disordered" evidence="1">
    <location>
        <begin position="421"/>
        <end position="459"/>
    </location>
</feature>
<comment type="caution">
    <text evidence="2">The sequence shown here is derived from an EMBL/GenBank/DDBJ whole genome shotgun (WGS) entry which is preliminary data.</text>
</comment>
<feature type="compositionally biased region" description="Basic and acidic residues" evidence="1">
    <location>
        <begin position="449"/>
        <end position="459"/>
    </location>
</feature>
<feature type="region of interest" description="Disordered" evidence="1">
    <location>
        <begin position="189"/>
        <end position="208"/>
    </location>
</feature>
<name>A0A1C7ME73_GRIFR</name>
<dbReference type="Proteomes" id="UP000092993">
    <property type="component" value="Unassembled WGS sequence"/>
</dbReference>
<dbReference type="OMA" id="PEWSISC"/>
<accession>A0A1C7ME73</accession>
<sequence length="459" mass="49640">MSSEQDSTLLGSLLFADIVLPSHNIFYNATISPTPSSPKALLPLPPLDPMPASAPSIDVVVDSPEPAPVPSTPALPLPEPEIAVLPSPHDDSLATSDLPHVECVSLSESIVCGPDSDMPLSPPPPQPLLFQAQRFLLKVVSPPPPPPPPPTKVKLSLKDFALRKKKQRRRLRSRCCPLLLQRHPALNQKAPSVATVSGSESSDVDMDIGRLERDSAEKDHSDEGPKVSEESPSVSQWEKAHVDVFMSPGDSLRAKVELVEEQIPNGLVAADCGVLDACLLQQKLRTALSPSSPRPPHVLLCRTTRCMLALVPNAIVCDLPPRPLSEEDGEIFSPPPPKPPPFAPRSHSPPTQPRSFHSGDVSPLGRSSPAPVRRPLHPAPYRAHLRTQDLGHYRVRRGAAGPQLSDTFIYVSAVAQPEWSISCTSGPSADRDRDRRTGAREAWIPGPSRGEDVDWELGR</sequence>
<evidence type="ECO:0000256" key="1">
    <source>
        <dbReference type="SAM" id="MobiDB-lite"/>
    </source>
</evidence>
<dbReference type="EMBL" id="LUGG01000005">
    <property type="protein sequence ID" value="OBZ74699.1"/>
    <property type="molecule type" value="Genomic_DNA"/>
</dbReference>
<protein>
    <submittedName>
        <fullName evidence="2">Uncharacterized protein</fullName>
    </submittedName>
</protein>
<feature type="compositionally biased region" description="Pro residues" evidence="1">
    <location>
        <begin position="333"/>
        <end position="343"/>
    </location>
</feature>
<dbReference type="STRING" id="5627.A0A1C7ME73"/>
<evidence type="ECO:0000313" key="2">
    <source>
        <dbReference type="EMBL" id="OBZ74699.1"/>
    </source>
</evidence>
<evidence type="ECO:0000313" key="3">
    <source>
        <dbReference type="Proteomes" id="UP000092993"/>
    </source>
</evidence>
<reference evidence="2 3" key="1">
    <citation type="submission" date="2016-03" db="EMBL/GenBank/DDBJ databases">
        <title>Whole genome sequencing of Grifola frondosa 9006-11.</title>
        <authorList>
            <person name="Min B."/>
            <person name="Park H."/>
            <person name="Kim J.-G."/>
            <person name="Cho H."/>
            <person name="Oh Y.-L."/>
            <person name="Kong W.-S."/>
            <person name="Choi I.-G."/>
        </authorList>
    </citation>
    <scope>NUCLEOTIDE SEQUENCE [LARGE SCALE GENOMIC DNA]</scope>
    <source>
        <strain evidence="2 3">9006-11</strain>
    </source>
</reference>